<dbReference type="GO" id="GO:0006811">
    <property type="term" value="P:monoatomic ion transport"/>
    <property type="evidence" value="ECO:0007669"/>
    <property type="project" value="UniProtKB-KW"/>
</dbReference>
<feature type="transmembrane region" description="Helical" evidence="10">
    <location>
        <begin position="114"/>
        <end position="134"/>
    </location>
</feature>
<comment type="caution">
    <text evidence="12">The sequence shown here is derived from an EMBL/GenBank/DDBJ whole genome shotgun (WGS) entry which is preliminary data.</text>
</comment>
<evidence type="ECO:0000256" key="6">
    <source>
        <dbReference type="ARBA" id="ARBA00022692"/>
    </source>
</evidence>
<evidence type="ECO:0000256" key="2">
    <source>
        <dbReference type="ARBA" id="ARBA00010199"/>
    </source>
</evidence>
<comment type="subcellular location">
    <subcellularLocation>
        <location evidence="1">Cell membrane</location>
        <topology evidence="1">Multi-pass membrane protein</topology>
    </subcellularLocation>
</comment>
<proteinExistence type="inferred from homology"/>
<feature type="transmembrane region" description="Helical" evidence="10">
    <location>
        <begin position="155"/>
        <end position="182"/>
    </location>
</feature>
<evidence type="ECO:0000256" key="9">
    <source>
        <dbReference type="ARBA" id="ARBA00023136"/>
    </source>
</evidence>
<name>A0A830HJJ5_9CHLO</name>
<feature type="region of interest" description="Disordered" evidence="11">
    <location>
        <begin position="34"/>
        <end position="61"/>
    </location>
</feature>
<protein>
    <recommendedName>
        <fullName evidence="10">Protein DETOXIFICATION</fullName>
    </recommendedName>
    <alternativeName>
        <fullName evidence="10">Multidrug and toxic compound extrusion protein</fullName>
    </alternativeName>
</protein>
<dbReference type="GO" id="GO:0015297">
    <property type="term" value="F:antiporter activity"/>
    <property type="evidence" value="ECO:0007669"/>
    <property type="project" value="UniProtKB-KW"/>
</dbReference>
<evidence type="ECO:0000313" key="13">
    <source>
        <dbReference type="Proteomes" id="UP000660262"/>
    </source>
</evidence>
<dbReference type="NCBIfam" id="TIGR00797">
    <property type="entry name" value="matE"/>
    <property type="match status" value="1"/>
</dbReference>
<gene>
    <name evidence="12" type="ORF">PPROV_000472700</name>
</gene>
<evidence type="ECO:0000256" key="8">
    <source>
        <dbReference type="ARBA" id="ARBA00023065"/>
    </source>
</evidence>
<dbReference type="EMBL" id="BNJQ01000011">
    <property type="protein sequence ID" value="GHP05980.1"/>
    <property type="molecule type" value="Genomic_DNA"/>
</dbReference>
<evidence type="ECO:0000256" key="7">
    <source>
        <dbReference type="ARBA" id="ARBA00022989"/>
    </source>
</evidence>
<evidence type="ECO:0000313" key="12">
    <source>
        <dbReference type="EMBL" id="GHP05980.1"/>
    </source>
</evidence>
<evidence type="ECO:0000256" key="1">
    <source>
        <dbReference type="ARBA" id="ARBA00004651"/>
    </source>
</evidence>
<feature type="transmembrane region" description="Helical" evidence="10">
    <location>
        <begin position="202"/>
        <end position="224"/>
    </location>
</feature>
<dbReference type="AlphaFoldDB" id="A0A830HJJ5"/>
<feature type="transmembrane region" description="Helical" evidence="10">
    <location>
        <begin position="307"/>
        <end position="331"/>
    </location>
</feature>
<evidence type="ECO:0000256" key="4">
    <source>
        <dbReference type="ARBA" id="ARBA00022449"/>
    </source>
</evidence>
<accession>A0A830HJJ5</accession>
<evidence type="ECO:0000256" key="3">
    <source>
        <dbReference type="ARBA" id="ARBA00022448"/>
    </source>
</evidence>
<keyword evidence="6 10" id="KW-0812">Transmembrane</keyword>
<feature type="transmembrane region" description="Helical" evidence="10">
    <location>
        <begin position="80"/>
        <end position="102"/>
    </location>
</feature>
<evidence type="ECO:0000256" key="11">
    <source>
        <dbReference type="SAM" id="MobiDB-lite"/>
    </source>
</evidence>
<sequence>MMTTSSNFNSDGGSRQSFRFRNRIPSALQAAVNPLGGESSSNKFDENDAESALPTSSKHEKWPGASLPPLLVAYQTHPRAALWSVALPTTAIGLVRTLYGVVDAYWVSKLGTDAFAAVSGCSFAYWMVLLLLDVPAIGAQCATSQNEGAGARQGIWTAAVQGTYAACAISLVLVLAAPHVHIYAHMLGLADTTAVHARAVEYLYATLVSSPLLALSAVPAAAFRGLGDMRFALVVTAISGVINAALDPVLIWGVPSLGIPAMGVAGAAYATSISALIAGILLIVRLRSVTAATNQSPLLPLPNVRQILQFVVVGLPLSFSGILFSLAYVLLGRLCASLGTVHLAALGLGHRIESLAYHVTEGYGVASSSLVGQWLGAGKRAEAYSAYLLARTTLLRIMIPLAILMSFVTPQIAGAFASDPVTADSCRRYLLTNVWVWPFMALEGVADGAFTACGATTRSLIVSVSSNVLRIGGAYLAVHTLPVGKGASAADYVWLAIALSCAIRGFVKKVLFERYFQAGGGEAKMVTA</sequence>
<organism evidence="12 13">
    <name type="scientific">Pycnococcus provasolii</name>
    <dbReference type="NCBI Taxonomy" id="41880"/>
    <lineage>
        <taxon>Eukaryota</taxon>
        <taxon>Viridiplantae</taxon>
        <taxon>Chlorophyta</taxon>
        <taxon>Pseudoscourfieldiophyceae</taxon>
        <taxon>Pseudoscourfieldiales</taxon>
        <taxon>Pycnococcaceae</taxon>
        <taxon>Pycnococcus</taxon>
    </lineage>
</organism>
<dbReference type="GO" id="GO:0042910">
    <property type="term" value="F:xenobiotic transmembrane transporter activity"/>
    <property type="evidence" value="ECO:0007669"/>
    <property type="project" value="InterPro"/>
</dbReference>
<keyword evidence="7 10" id="KW-1133">Transmembrane helix</keyword>
<dbReference type="OrthoDB" id="2126698at2759"/>
<dbReference type="InterPro" id="IPR050222">
    <property type="entry name" value="MATE_MdtK"/>
</dbReference>
<comment type="similarity">
    <text evidence="2 10">Belongs to the multi antimicrobial extrusion (MATE) (TC 2.A.66.1) family.</text>
</comment>
<dbReference type="PANTHER" id="PTHR43298:SF2">
    <property type="entry name" value="FMN_FAD EXPORTER YEEO-RELATED"/>
    <property type="match status" value="1"/>
</dbReference>
<feature type="transmembrane region" description="Helical" evidence="10">
    <location>
        <begin position="231"/>
        <end position="254"/>
    </location>
</feature>
<keyword evidence="3" id="KW-0813">Transport</keyword>
<feature type="transmembrane region" description="Helical" evidence="10">
    <location>
        <begin position="266"/>
        <end position="286"/>
    </location>
</feature>
<dbReference type="InterPro" id="IPR048279">
    <property type="entry name" value="MdtK-like"/>
</dbReference>
<dbReference type="GO" id="GO:0005886">
    <property type="term" value="C:plasma membrane"/>
    <property type="evidence" value="ECO:0007669"/>
    <property type="project" value="UniProtKB-SubCell"/>
</dbReference>
<dbReference type="InterPro" id="IPR002528">
    <property type="entry name" value="MATE_fam"/>
</dbReference>
<evidence type="ECO:0000256" key="10">
    <source>
        <dbReference type="RuleBase" id="RU004914"/>
    </source>
</evidence>
<keyword evidence="4" id="KW-0050">Antiport</keyword>
<reference evidence="12" key="1">
    <citation type="submission" date="2020-10" db="EMBL/GenBank/DDBJ databases">
        <title>Unveiling of a novel bifunctional photoreceptor, Dualchrome1, isolated from a cosmopolitan green alga.</title>
        <authorList>
            <person name="Suzuki S."/>
            <person name="Kawachi M."/>
        </authorList>
    </citation>
    <scope>NUCLEOTIDE SEQUENCE</scope>
    <source>
        <strain evidence="12">NIES 2893</strain>
    </source>
</reference>
<dbReference type="PIRSF" id="PIRSF006603">
    <property type="entry name" value="DinF"/>
    <property type="match status" value="1"/>
</dbReference>
<dbReference type="Proteomes" id="UP000660262">
    <property type="component" value="Unassembled WGS sequence"/>
</dbReference>
<keyword evidence="5" id="KW-1003">Cell membrane</keyword>
<keyword evidence="13" id="KW-1185">Reference proteome</keyword>
<keyword evidence="9 10" id="KW-0472">Membrane</keyword>
<keyword evidence="8" id="KW-0406">Ion transport</keyword>
<dbReference type="Pfam" id="PF01554">
    <property type="entry name" value="MatE"/>
    <property type="match status" value="2"/>
</dbReference>
<evidence type="ECO:0000256" key="5">
    <source>
        <dbReference type="ARBA" id="ARBA00022475"/>
    </source>
</evidence>
<comment type="caution">
    <text evidence="10">Lacks conserved residue(s) required for the propagation of feature annotation.</text>
</comment>
<dbReference type="PANTHER" id="PTHR43298">
    <property type="entry name" value="MULTIDRUG RESISTANCE PROTEIN NORM-RELATED"/>
    <property type="match status" value="1"/>
</dbReference>